<feature type="domain" description="HTH cro/C1-type" evidence="3">
    <location>
        <begin position="9"/>
        <end position="63"/>
    </location>
</feature>
<dbReference type="PROSITE" id="PS50943">
    <property type="entry name" value="HTH_CROC1"/>
    <property type="match status" value="1"/>
</dbReference>
<evidence type="ECO:0000256" key="1">
    <source>
        <dbReference type="ARBA" id="ARBA00023125"/>
    </source>
</evidence>
<dbReference type="SMART" id="SM00530">
    <property type="entry name" value="HTH_XRE"/>
    <property type="match status" value="1"/>
</dbReference>
<evidence type="ECO:0000313" key="5">
    <source>
        <dbReference type="Proteomes" id="UP001589607"/>
    </source>
</evidence>
<dbReference type="EMBL" id="JBHMEY010000096">
    <property type="protein sequence ID" value="MFB9098905.1"/>
    <property type="molecule type" value="Genomic_DNA"/>
</dbReference>
<feature type="coiled-coil region" evidence="2">
    <location>
        <begin position="80"/>
        <end position="107"/>
    </location>
</feature>
<evidence type="ECO:0000259" key="3">
    <source>
        <dbReference type="PROSITE" id="PS50943"/>
    </source>
</evidence>
<dbReference type="InterPro" id="IPR010982">
    <property type="entry name" value="Lambda_DNA-bd_dom_sf"/>
</dbReference>
<sequence>MNKIIGNKLKALRKEKGWSQEQASDYLSISQSAYARIENGASTSWANHVERICDIFQVTLEELVKTNNNLKESNIQNETAQKVQTVNQLSEKLIEQYEERIKELKEIIEVLKK</sequence>
<dbReference type="CDD" id="cd00093">
    <property type="entry name" value="HTH_XRE"/>
    <property type="match status" value="1"/>
</dbReference>
<dbReference type="Gene3D" id="1.10.260.40">
    <property type="entry name" value="lambda repressor-like DNA-binding domains"/>
    <property type="match status" value="1"/>
</dbReference>
<dbReference type="RefSeq" id="WP_379678539.1">
    <property type="nucleotide sequence ID" value="NZ_CBCSGE010000012.1"/>
</dbReference>
<evidence type="ECO:0000256" key="2">
    <source>
        <dbReference type="SAM" id="Coils"/>
    </source>
</evidence>
<keyword evidence="1" id="KW-0238">DNA-binding</keyword>
<proteinExistence type="predicted"/>
<gene>
    <name evidence="4" type="ORF">ACFFVF_20550</name>
</gene>
<keyword evidence="2" id="KW-0175">Coiled coil</keyword>
<dbReference type="PANTHER" id="PTHR46558">
    <property type="entry name" value="TRACRIPTIONAL REGULATORY PROTEIN-RELATED-RELATED"/>
    <property type="match status" value="1"/>
</dbReference>
<dbReference type="SUPFAM" id="SSF47413">
    <property type="entry name" value="lambda repressor-like DNA-binding domains"/>
    <property type="match status" value="1"/>
</dbReference>
<protein>
    <submittedName>
        <fullName evidence="4">Helix-turn-helix domain-containing protein</fullName>
    </submittedName>
</protein>
<dbReference type="Proteomes" id="UP001589607">
    <property type="component" value="Unassembled WGS sequence"/>
</dbReference>
<reference evidence="4 5" key="1">
    <citation type="submission" date="2024-09" db="EMBL/GenBank/DDBJ databases">
        <authorList>
            <person name="Sun Q."/>
            <person name="Mori K."/>
        </authorList>
    </citation>
    <scope>NUCLEOTIDE SEQUENCE [LARGE SCALE GENOMIC DNA]</scope>
    <source>
        <strain evidence="4 5">CECT 7955</strain>
    </source>
</reference>
<accession>A0ABV5GVQ1</accession>
<dbReference type="InterPro" id="IPR001387">
    <property type="entry name" value="Cro/C1-type_HTH"/>
</dbReference>
<keyword evidence="5" id="KW-1185">Reference proteome</keyword>
<comment type="caution">
    <text evidence="4">The sequence shown here is derived from an EMBL/GenBank/DDBJ whole genome shotgun (WGS) entry which is preliminary data.</text>
</comment>
<dbReference type="PANTHER" id="PTHR46558:SF11">
    <property type="entry name" value="HTH-TYPE TRANSCRIPTIONAL REGULATOR XRE"/>
    <property type="match status" value="1"/>
</dbReference>
<evidence type="ECO:0000313" key="4">
    <source>
        <dbReference type="EMBL" id="MFB9098905.1"/>
    </source>
</evidence>
<organism evidence="4 5">
    <name type="scientific">Flavobacterium jumunjinense</name>
    <dbReference type="NCBI Taxonomy" id="998845"/>
    <lineage>
        <taxon>Bacteria</taxon>
        <taxon>Pseudomonadati</taxon>
        <taxon>Bacteroidota</taxon>
        <taxon>Flavobacteriia</taxon>
        <taxon>Flavobacteriales</taxon>
        <taxon>Flavobacteriaceae</taxon>
        <taxon>Flavobacterium</taxon>
    </lineage>
</organism>
<dbReference type="Pfam" id="PF01381">
    <property type="entry name" value="HTH_3"/>
    <property type="match status" value="1"/>
</dbReference>
<name>A0ABV5GVQ1_9FLAO</name>